<evidence type="ECO:0000259" key="1">
    <source>
        <dbReference type="PROSITE" id="PS50943"/>
    </source>
</evidence>
<reference evidence="2 3" key="1">
    <citation type="submission" date="2016-10" db="EMBL/GenBank/DDBJ databases">
        <authorList>
            <person name="de Groot N.N."/>
        </authorList>
    </citation>
    <scope>NUCLEOTIDE SEQUENCE [LARGE SCALE GENOMIC DNA]</scope>
    <source>
        <strain evidence="2 3">DSM 2895</strain>
    </source>
</reference>
<dbReference type="AlphaFoldDB" id="A0A1G8WFM5"/>
<name>A0A1G8WFM5_ANEMI</name>
<keyword evidence="2" id="KW-0238">DNA-binding</keyword>
<dbReference type="SUPFAM" id="SSF47413">
    <property type="entry name" value="lambda repressor-like DNA-binding domains"/>
    <property type="match status" value="1"/>
</dbReference>
<dbReference type="EMBL" id="FNED01000028">
    <property type="protein sequence ID" value="SDJ76976.1"/>
    <property type="molecule type" value="Genomic_DNA"/>
</dbReference>
<dbReference type="PROSITE" id="PS50943">
    <property type="entry name" value="HTH_CROC1"/>
    <property type="match status" value="1"/>
</dbReference>
<dbReference type="SMART" id="SM00530">
    <property type="entry name" value="HTH_XRE"/>
    <property type="match status" value="1"/>
</dbReference>
<dbReference type="InterPro" id="IPR001387">
    <property type="entry name" value="Cro/C1-type_HTH"/>
</dbReference>
<dbReference type="Pfam" id="PF13443">
    <property type="entry name" value="HTH_26"/>
    <property type="match status" value="1"/>
</dbReference>
<evidence type="ECO:0000313" key="3">
    <source>
        <dbReference type="Proteomes" id="UP000182836"/>
    </source>
</evidence>
<dbReference type="GO" id="GO:0003677">
    <property type="term" value="F:DNA binding"/>
    <property type="evidence" value="ECO:0007669"/>
    <property type="project" value="UniProtKB-KW"/>
</dbReference>
<sequence>MIKCNLAVLLVERNLKMADVVRDTGIAKTTIRALYYNTSKGVQFDTLNTLCTYLNVTPGELMLYHPSEYQLIDVDMANIEDTFEAEFLWISKGKRTIYNVKAEVNVNGRDEEDEITDLRIEIIYPRNLYDELFDLPHIFSNDIDNEIVNSVLEYYVLADNPSISIYIDKYE</sequence>
<accession>A0A1G8WFM5</accession>
<dbReference type="OrthoDB" id="2899891at2"/>
<evidence type="ECO:0000313" key="2">
    <source>
        <dbReference type="EMBL" id="SDJ76976.1"/>
    </source>
</evidence>
<feature type="domain" description="HTH cro/C1-type" evidence="1">
    <location>
        <begin position="6"/>
        <end position="61"/>
    </location>
</feature>
<protein>
    <submittedName>
        <fullName evidence="2">Cro/C1-type HTH DNA-binding domain-containing protein</fullName>
    </submittedName>
</protein>
<dbReference type="InterPro" id="IPR010982">
    <property type="entry name" value="Lambda_DNA-bd_dom_sf"/>
</dbReference>
<proteinExistence type="predicted"/>
<dbReference type="Proteomes" id="UP000182836">
    <property type="component" value="Unassembled WGS sequence"/>
</dbReference>
<dbReference type="GeneID" id="42309815"/>
<dbReference type="RefSeq" id="WP_074715297.1">
    <property type="nucleotide sequence ID" value="NZ_BJOA01000092.1"/>
</dbReference>
<gene>
    <name evidence="2" type="ORF">SAMN04487909_12823</name>
</gene>
<organism evidence="2 3">
    <name type="scientific">Aneurinibacillus migulanus</name>
    <name type="common">Bacillus migulanus</name>
    <dbReference type="NCBI Taxonomy" id="47500"/>
    <lineage>
        <taxon>Bacteria</taxon>
        <taxon>Bacillati</taxon>
        <taxon>Bacillota</taxon>
        <taxon>Bacilli</taxon>
        <taxon>Bacillales</taxon>
        <taxon>Paenibacillaceae</taxon>
        <taxon>Aneurinibacillus group</taxon>
        <taxon>Aneurinibacillus</taxon>
    </lineage>
</organism>
<dbReference type="Gene3D" id="1.10.260.40">
    <property type="entry name" value="lambda repressor-like DNA-binding domains"/>
    <property type="match status" value="1"/>
</dbReference>